<dbReference type="AlphaFoldDB" id="A0A443YVY4"/>
<reference evidence="2 3" key="1">
    <citation type="submission" date="2018-06" db="EMBL/GenBank/DDBJ databases">
        <title>Pedobacter endophyticus sp. nov., an endophytic bacterium isolated from a leaf of Triticum aestivum.</title>
        <authorList>
            <person name="Zhang L."/>
        </authorList>
    </citation>
    <scope>NUCLEOTIDE SEQUENCE [LARGE SCALE GENOMIC DNA]</scope>
    <source>
        <strain evidence="2 3">CM134L-2</strain>
    </source>
</reference>
<protein>
    <submittedName>
        <fullName evidence="2">Conjugative transposon protein TraN</fullName>
    </submittedName>
</protein>
<dbReference type="OrthoDB" id="1038500at2"/>
<evidence type="ECO:0000313" key="3">
    <source>
        <dbReference type="Proteomes" id="UP000284120"/>
    </source>
</evidence>
<name>A0A443YVY4_9SPHI</name>
<dbReference type="NCBIfam" id="TIGR03780">
    <property type="entry name" value="Bac_Flav_CT_N"/>
    <property type="match status" value="1"/>
</dbReference>
<accession>A0A443YVY4</accession>
<feature type="chain" id="PRO_5019220065" evidence="1">
    <location>
        <begin position="22"/>
        <end position="281"/>
    </location>
</feature>
<dbReference type="Proteomes" id="UP000284120">
    <property type="component" value="Unassembled WGS sequence"/>
</dbReference>
<keyword evidence="1" id="KW-0732">Signal</keyword>
<proteinExistence type="predicted"/>
<organism evidence="2 3">
    <name type="scientific">Pedobacter chitinilyticus</name>
    <dbReference type="NCBI Taxonomy" id="2233776"/>
    <lineage>
        <taxon>Bacteria</taxon>
        <taxon>Pseudomonadati</taxon>
        <taxon>Bacteroidota</taxon>
        <taxon>Sphingobacteriia</taxon>
        <taxon>Sphingobacteriales</taxon>
        <taxon>Sphingobacteriaceae</taxon>
        <taxon>Pedobacter</taxon>
    </lineage>
</organism>
<comment type="caution">
    <text evidence="2">The sequence shown here is derived from an EMBL/GenBank/DDBJ whole genome shotgun (WGS) entry which is preliminary data.</text>
</comment>
<evidence type="ECO:0000256" key="1">
    <source>
        <dbReference type="SAM" id="SignalP"/>
    </source>
</evidence>
<gene>
    <name evidence="2" type="primary">traN</name>
    <name evidence="2" type="ORF">DPV69_07025</name>
</gene>
<evidence type="ECO:0000313" key="2">
    <source>
        <dbReference type="EMBL" id="RWU08126.1"/>
    </source>
</evidence>
<sequence>MKTKTLLIAIALVMTAIQGWAQQATFQTDSKSRLEPLPLGISLQKTTNLIFPFAIRSVDRGSSEVLVQKAKGVENVLQLKAAKDSFQQTNLSVITADGSLYSFMLNFSAQPTSLNLQLADKPMGYEPLAIFAAAKDNQEKILTASEFVSVKNRSLSGPSSSRSGIQLQLLGMFIREGVLYFQLQLANNSKIPYDIDQLRFFIIDQKKSKRTASQELEQSPLHIHGNTTVVHTASKQVIVVALEKFTIPDKKNLVIQLNEKNGGRHLQLKVANRHLERSISF</sequence>
<feature type="signal peptide" evidence="1">
    <location>
        <begin position="1"/>
        <end position="21"/>
    </location>
</feature>
<dbReference type="EMBL" id="SAYW01000002">
    <property type="protein sequence ID" value="RWU08126.1"/>
    <property type="molecule type" value="Genomic_DNA"/>
</dbReference>
<dbReference type="RefSeq" id="WP_113646651.1">
    <property type="nucleotide sequence ID" value="NZ_QMHN01000002.1"/>
</dbReference>
<dbReference type="Pfam" id="PF13595">
    <property type="entry name" value="DUF4138"/>
    <property type="match status" value="1"/>
</dbReference>
<dbReference type="InterPro" id="IPR022298">
    <property type="entry name" value="Conjug_transposon_TraN"/>
</dbReference>
<keyword evidence="3" id="KW-1185">Reference proteome</keyword>